<dbReference type="AlphaFoldDB" id="A0A9P4XU26"/>
<feature type="non-terminal residue" evidence="2">
    <location>
        <position position="1"/>
    </location>
</feature>
<keyword evidence="1" id="KW-1133">Transmembrane helix</keyword>
<reference evidence="2" key="1">
    <citation type="journal article" date="2020" name="Phytopathology">
        <title>Genome sequence of the chestnut blight fungus Cryphonectria parasitica EP155: A fundamental resource for an archetypical invasive plant pathogen.</title>
        <authorList>
            <person name="Crouch J.A."/>
            <person name="Dawe A."/>
            <person name="Aerts A."/>
            <person name="Barry K."/>
            <person name="Churchill A.C.L."/>
            <person name="Grimwood J."/>
            <person name="Hillman B."/>
            <person name="Milgroom M.G."/>
            <person name="Pangilinan J."/>
            <person name="Smith M."/>
            <person name="Salamov A."/>
            <person name="Schmutz J."/>
            <person name="Yadav J."/>
            <person name="Grigoriev I.V."/>
            <person name="Nuss D."/>
        </authorList>
    </citation>
    <scope>NUCLEOTIDE SEQUENCE</scope>
    <source>
        <strain evidence="2">EP155</strain>
    </source>
</reference>
<feature type="transmembrane region" description="Helical" evidence="1">
    <location>
        <begin position="29"/>
        <end position="49"/>
    </location>
</feature>
<evidence type="ECO:0000313" key="3">
    <source>
        <dbReference type="Proteomes" id="UP000803844"/>
    </source>
</evidence>
<accession>A0A9P4XU26</accession>
<dbReference type="Proteomes" id="UP000803844">
    <property type="component" value="Unassembled WGS sequence"/>
</dbReference>
<evidence type="ECO:0000313" key="2">
    <source>
        <dbReference type="EMBL" id="KAF3761024.1"/>
    </source>
</evidence>
<feature type="transmembrane region" description="Helical" evidence="1">
    <location>
        <begin position="76"/>
        <end position="97"/>
    </location>
</feature>
<feature type="transmembrane region" description="Helical" evidence="1">
    <location>
        <begin position="109"/>
        <end position="128"/>
    </location>
</feature>
<evidence type="ECO:0000256" key="1">
    <source>
        <dbReference type="SAM" id="Phobius"/>
    </source>
</evidence>
<dbReference type="GeneID" id="63835035"/>
<dbReference type="RefSeq" id="XP_040772003.1">
    <property type="nucleotide sequence ID" value="XM_040917906.1"/>
</dbReference>
<comment type="caution">
    <text evidence="2">The sequence shown here is derived from an EMBL/GenBank/DDBJ whole genome shotgun (WGS) entry which is preliminary data.</text>
</comment>
<gene>
    <name evidence="2" type="ORF">M406DRAFT_268040</name>
</gene>
<keyword evidence="3" id="KW-1185">Reference proteome</keyword>
<proteinExistence type="predicted"/>
<name>A0A9P4XU26_CRYP1</name>
<feature type="transmembrane region" description="Helical" evidence="1">
    <location>
        <begin position="140"/>
        <end position="165"/>
    </location>
</feature>
<keyword evidence="1" id="KW-0812">Transmembrane</keyword>
<protein>
    <submittedName>
        <fullName evidence="2">Uncharacterized protein</fullName>
    </submittedName>
</protein>
<organism evidence="2 3">
    <name type="scientific">Cryphonectria parasitica (strain ATCC 38755 / EP155)</name>
    <dbReference type="NCBI Taxonomy" id="660469"/>
    <lineage>
        <taxon>Eukaryota</taxon>
        <taxon>Fungi</taxon>
        <taxon>Dikarya</taxon>
        <taxon>Ascomycota</taxon>
        <taxon>Pezizomycotina</taxon>
        <taxon>Sordariomycetes</taxon>
        <taxon>Sordariomycetidae</taxon>
        <taxon>Diaporthales</taxon>
        <taxon>Cryphonectriaceae</taxon>
        <taxon>Cryphonectria-Endothia species complex</taxon>
        <taxon>Cryphonectria</taxon>
    </lineage>
</organism>
<sequence>AGHQRGGSFSTRYINMVLSIERIPRSHNILSNVFSWMILVAFVVAPANFCSPSPWGKTSGEVPPIDFYTDVPSMGLLGACFAIFGVGALGMLYLALCWRRNYIWLMNRIYLPLILHSLAGFIACLVILKVQHNMWWSISSYVTIAVEAGTLLFSTSMFCISNYLLLGKLKREHHRETSKKNVVDLVKAGKQPPFAPGSVV</sequence>
<dbReference type="EMBL" id="MU032352">
    <property type="protein sequence ID" value="KAF3761024.1"/>
    <property type="molecule type" value="Genomic_DNA"/>
</dbReference>
<dbReference type="OrthoDB" id="3254104at2759"/>
<keyword evidence="1" id="KW-0472">Membrane</keyword>